<feature type="signal peptide" evidence="1">
    <location>
        <begin position="1"/>
        <end position="24"/>
    </location>
</feature>
<dbReference type="InterPro" id="IPR013783">
    <property type="entry name" value="Ig-like_fold"/>
</dbReference>
<accession>A0A923KG95</accession>
<feature type="chain" id="PRO_5037894091" evidence="1">
    <location>
        <begin position="25"/>
        <end position="475"/>
    </location>
</feature>
<evidence type="ECO:0000313" key="2">
    <source>
        <dbReference type="EMBL" id="MBC3757836.1"/>
    </source>
</evidence>
<organism evidence="2 3">
    <name type="scientific">Hyunsoonleella aquatilis</name>
    <dbReference type="NCBI Taxonomy" id="2762758"/>
    <lineage>
        <taxon>Bacteria</taxon>
        <taxon>Pseudomonadati</taxon>
        <taxon>Bacteroidota</taxon>
        <taxon>Flavobacteriia</taxon>
        <taxon>Flavobacteriales</taxon>
        <taxon>Flavobacteriaceae</taxon>
    </lineage>
</organism>
<dbReference type="Proteomes" id="UP000656244">
    <property type="component" value="Unassembled WGS sequence"/>
</dbReference>
<name>A0A923KG95_9FLAO</name>
<dbReference type="Gene3D" id="2.60.40.10">
    <property type="entry name" value="Immunoglobulins"/>
    <property type="match status" value="2"/>
</dbReference>
<sequence>MRNFTLFFKIFFVCVLTTSVKAQIAIAKPNLGFSQACANPSFNTYNVSFSFSPEAELEGTNQFIIELSDSSGSFSNAEIIYTSSAGSVTTSPATLTFAFPTDVSGEAYKLRIKSTAPSATSSSSNAFAAYYKLQDTPFSINNLIETGVYCTGGSYLLTIDNPGDPTNDSPLQYPSLTFKWYKETGPTTYVYVADGESLSVNEPGTYFVKTDYGTCTSSSYSNRVTVNESSTGTSSTINSSLGNPFCTSEGATTLSAISGNSYQWFKDGEAISGATEQRYITDESGEYSVRIDLGNCTENASINLNSEGFSSSIDIERNSILGEGETVMVTITSDALNPEYKWYRNNELISGASSNSYEAMQTGNYMAVVTQTNGCVSSSQHEFLLSPPADNIPNLVSPNNDGFNDTWILPPEYLGGTGTEVAIYNAQGKKVLLTNNYQNNWPQNQLDFKDVNPIYYYIITTRGQQTLKGSITVVK</sequence>
<evidence type="ECO:0000313" key="3">
    <source>
        <dbReference type="Proteomes" id="UP000656244"/>
    </source>
</evidence>
<keyword evidence="1" id="KW-0732">Signal</keyword>
<comment type="caution">
    <text evidence="2">The sequence shown here is derived from an EMBL/GenBank/DDBJ whole genome shotgun (WGS) entry which is preliminary data.</text>
</comment>
<dbReference type="EMBL" id="JACNMF010000001">
    <property type="protein sequence ID" value="MBC3757836.1"/>
    <property type="molecule type" value="Genomic_DNA"/>
</dbReference>
<dbReference type="AlphaFoldDB" id="A0A923KG95"/>
<reference evidence="2" key="1">
    <citation type="submission" date="2020-08" db="EMBL/GenBank/DDBJ databases">
        <title>Hyunsoonleella sp. strain SJ7 genome sequencing and assembly.</title>
        <authorList>
            <person name="Kim I."/>
        </authorList>
    </citation>
    <scope>NUCLEOTIDE SEQUENCE</scope>
    <source>
        <strain evidence="2">SJ7</strain>
    </source>
</reference>
<gene>
    <name evidence="2" type="ORF">H7U19_05430</name>
</gene>
<protein>
    <submittedName>
        <fullName evidence="2">Gliding motility-associated C-terminal domain-containing protein</fullName>
    </submittedName>
</protein>
<dbReference type="RefSeq" id="WP_186559765.1">
    <property type="nucleotide sequence ID" value="NZ_JACNMF010000001.1"/>
</dbReference>
<evidence type="ECO:0000256" key="1">
    <source>
        <dbReference type="SAM" id="SignalP"/>
    </source>
</evidence>
<keyword evidence="3" id="KW-1185">Reference proteome</keyword>
<proteinExistence type="predicted"/>
<dbReference type="Pfam" id="PF13585">
    <property type="entry name" value="CHU_C"/>
    <property type="match status" value="1"/>
</dbReference>